<accession>A0A7S1KMH9</accession>
<protein>
    <submittedName>
        <fullName evidence="1">Uncharacterized protein</fullName>
    </submittedName>
</protein>
<dbReference type="AlphaFoldDB" id="A0A7S1KMH9"/>
<sequence length="126" mass="14038">MSSTNNNRPPTDDSSSPKIMEIPERLFSRLQRANFNFDCLLADRVRSSSSLSAPVCASLRESNGNGGTAGVNCGNLLMMCMKRRDELKQKKRRQKSSIFAPVSNEARRQEYHPVRGFRASVIACAN</sequence>
<dbReference type="EMBL" id="HBGD01001331">
    <property type="protein sequence ID" value="CAD9077841.1"/>
    <property type="molecule type" value="Transcribed_RNA"/>
</dbReference>
<name>A0A7S1KMH9_9EUKA</name>
<gene>
    <name evidence="1" type="ORF">PCOS0759_LOCUS1073</name>
</gene>
<evidence type="ECO:0000313" key="1">
    <source>
        <dbReference type="EMBL" id="CAD9077841.1"/>
    </source>
</evidence>
<reference evidence="1" key="1">
    <citation type="submission" date="2021-01" db="EMBL/GenBank/DDBJ databases">
        <authorList>
            <person name="Corre E."/>
            <person name="Pelletier E."/>
            <person name="Niang G."/>
            <person name="Scheremetjew M."/>
            <person name="Finn R."/>
            <person name="Kale V."/>
            <person name="Holt S."/>
            <person name="Cochrane G."/>
            <person name="Meng A."/>
            <person name="Brown T."/>
            <person name="Cohen L."/>
        </authorList>
    </citation>
    <scope>NUCLEOTIDE SEQUENCE</scope>
    <source>
        <strain evidence="1">WS</strain>
    </source>
</reference>
<organism evidence="1">
    <name type="scientific">Percolomonas cosmopolitus</name>
    <dbReference type="NCBI Taxonomy" id="63605"/>
    <lineage>
        <taxon>Eukaryota</taxon>
        <taxon>Discoba</taxon>
        <taxon>Heterolobosea</taxon>
        <taxon>Tetramitia</taxon>
        <taxon>Eutetramitia</taxon>
        <taxon>Percolomonadidae</taxon>
        <taxon>Percolomonas</taxon>
    </lineage>
</organism>
<proteinExistence type="predicted"/>